<evidence type="ECO:0000313" key="8">
    <source>
        <dbReference type="Proteomes" id="UP000185990"/>
    </source>
</evidence>
<evidence type="ECO:0000256" key="2">
    <source>
        <dbReference type="ARBA" id="ARBA00022692"/>
    </source>
</evidence>
<accession>A0A853ZXF1</accession>
<evidence type="ECO:0000256" key="1">
    <source>
        <dbReference type="ARBA" id="ARBA00022475"/>
    </source>
</evidence>
<feature type="transmembrane region" description="Helical" evidence="5">
    <location>
        <begin position="45"/>
        <end position="68"/>
    </location>
</feature>
<reference evidence="7 8" key="1">
    <citation type="submission" date="2016-11" db="EMBL/GenBank/DDBJ databases">
        <title>Draft genome of Pseudomonas versuta A4R1.12.</title>
        <authorList>
            <person name="See-Too W.-S."/>
        </authorList>
    </citation>
    <scope>NUCLEOTIDE SEQUENCE [LARGE SCALE GENOMIC DNA]</scope>
    <source>
        <strain evidence="7 8">A4R1.12</strain>
    </source>
</reference>
<gene>
    <name evidence="7" type="ORF">BOH74_03745</name>
</gene>
<sequence length="83" mass="9144">MRDFKRVVLVVFGLVVVLGTVIFILENQQPTSLMFLGWRSAELPVSLIFIAGLLLGMAIGPVMGFVAYKRKAAKLKRSLLAHS</sequence>
<evidence type="ECO:0000259" key="6">
    <source>
        <dbReference type="Pfam" id="PF06305"/>
    </source>
</evidence>
<proteinExistence type="predicted"/>
<keyword evidence="4 5" id="KW-0472">Membrane</keyword>
<evidence type="ECO:0000256" key="3">
    <source>
        <dbReference type="ARBA" id="ARBA00022989"/>
    </source>
</evidence>
<protein>
    <recommendedName>
        <fullName evidence="6">Lipopolysaccharide assembly protein A domain-containing protein</fullName>
    </recommendedName>
</protein>
<dbReference type="AlphaFoldDB" id="A0A853ZXF1"/>
<evidence type="ECO:0000256" key="5">
    <source>
        <dbReference type="SAM" id="Phobius"/>
    </source>
</evidence>
<organism evidence="7 8">
    <name type="scientific">Pseudomonas versuta</name>
    <dbReference type="NCBI Taxonomy" id="1788301"/>
    <lineage>
        <taxon>Bacteria</taxon>
        <taxon>Pseudomonadati</taxon>
        <taxon>Pseudomonadota</taxon>
        <taxon>Gammaproteobacteria</taxon>
        <taxon>Pseudomonadales</taxon>
        <taxon>Pseudomonadaceae</taxon>
        <taxon>Pseudomonas</taxon>
    </lineage>
</organism>
<keyword evidence="3 5" id="KW-1133">Transmembrane helix</keyword>
<evidence type="ECO:0000256" key="4">
    <source>
        <dbReference type="ARBA" id="ARBA00023136"/>
    </source>
</evidence>
<dbReference type="GO" id="GO:0005886">
    <property type="term" value="C:plasma membrane"/>
    <property type="evidence" value="ECO:0007669"/>
    <property type="project" value="InterPro"/>
</dbReference>
<dbReference type="Pfam" id="PF06305">
    <property type="entry name" value="LapA_dom"/>
    <property type="match status" value="1"/>
</dbReference>
<keyword evidence="1" id="KW-1003">Cell membrane</keyword>
<dbReference type="EMBL" id="MPJD01000005">
    <property type="protein sequence ID" value="OKA28079.1"/>
    <property type="molecule type" value="Genomic_DNA"/>
</dbReference>
<feature type="transmembrane region" description="Helical" evidence="5">
    <location>
        <begin position="7"/>
        <end position="25"/>
    </location>
</feature>
<evidence type="ECO:0000313" key="7">
    <source>
        <dbReference type="EMBL" id="OKA28079.1"/>
    </source>
</evidence>
<dbReference type="Proteomes" id="UP000185990">
    <property type="component" value="Unassembled WGS sequence"/>
</dbReference>
<comment type="caution">
    <text evidence="7">The sequence shown here is derived from an EMBL/GenBank/DDBJ whole genome shotgun (WGS) entry which is preliminary data.</text>
</comment>
<name>A0A853ZXF1_9PSED</name>
<dbReference type="InterPro" id="IPR010445">
    <property type="entry name" value="LapA_dom"/>
</dbReference>
<feature type="domain" description="Lipopolysaccharide assembly protein A" evidence="6">
    <location>
        <begin position="26"/>
        <end position="78"/>
    </location>
</feature>
<dbReference type="RefSeq" id="WP_073508978.1">
    <property type="nucleotide sequence ID" value="NZ_MPJD01000005.1"/>
</dbReference>
<keyword evidence="2 5" id="KW-0812">Transmembrane</keyword>